<evidence type="ECO:0000256" key="2">
    <source>
        <dbReference type="PROSITE-ProRule" id="PRU00703"/>
    </source>
</evidence>
<organism evidence="4 5">
    <name type="scientific">Spongiibacter pelagi</name>
    <dbReference type="NCBI Taxonomy" id="2760804"/>
    <lineage>
        <taxon>Bacteria</taxon>
        <taxon>Pseudomonadati</taxon>
        <taxon>Pseudomonadota</taxon>
        <taxon>Gammaproteobacteria</taxon>
        <taxon>Cellvibrionales</taxon>
        <taxon>Spongiibacteraceae</taxon>
        <taxon>Spongiibacter</taxon>
    </lineage>
</organism>
<feature type="domain" description="CBS" evidence="3">
    <location>
        <begin position="11"/>
        <end position="69"/>
    </location>
</feature>
<protein>
    <submittedName>
        <fullName evidence="4">CBS domain-containing protein</fullName>
    </submittedName>
</protein>
<dbReference type="InterPro" id="IPR000644">
    <property type="entry name" value="CBS_dom"/>
</dbReference>
<dbReference type="Proteomes" id="UP000610558">
    <property type="component" value="Unassembled WGS sequence"/>
</dbReference>
<dbReference type="SUPFAM" id="SSF54631">
    <property type="entry name" value="CBS-domain pair"/>
    <property type="match status" value="1"/>
</dbReference>
<dbReference type="PROSITE" id="PS51371">
    <property type="entry name" value="CBS"/>
    <property type="match status" value="2"/>
</dbReference>
<evidence type="ECO:0000313" key="4">
    <source>
        <dbReference type="EMBL" id="MBD2857569.1"/>
    </source>
</evidence>
<dbReference type="EMBL" id="JACXLD010000001">
    <property type="protein sequence ID" value="MBD2857569.1"/>
    <property type="molecule type" value="Genomic_DNA"/>
</dbReference>
<feature type="domain" description="CBS" evidence="3">
    <location>
        <begin position="78"/>
        <end position="136"/>
    </location>
</feature>
<evidence type="ECO:0000256" key="1">
    <source>
        <dbReference type="ARBA" id="ARBA00023122"/>
    </source>
</evidence>
<keyword evidence="1 2" id="KW-0129">CBS domain</keyword>
<reference evidence="4" key="1">
    <citation type="submission" date="2020-09" db="EMBL/GenBank/DDBJ databases">
        <authorList>
            <person name="Yoon J.-W."/>
        </authorList>
    </citation>
    <scope>NUCLEOTIDE SEQUENCE</scope>
    <source>
        <strain evidence="4">KMU-158</strain>
    </source>
</reference>
<dbReference type="SMART" id="SM00116">
    <property type="entry name" value="CBS"/>
    <property type="match status" value="2"/>
</dbReference>
<dbReference type="Pfam" id="PF00571">
    <property type="entry name" value="CBS"/>
    <property type="match status" value="2"/>
</dbReference>
<comment type="caution">
    <text evidence="4">The sequence shown here is derived from an EMBL/GenBank/DDBJ whole genome shotgun (WGS) entry which is preliminary data.</text>
</comment>
<dbReference type="PANTHER" id="PTHR43080">
    <property type="entry name" value="CBS DOMAIN-CONTAINING PROTEIN CBSX3, MITOCHONDRIAL"/>
    <property type="match status" value="1"/>
</dbReference>
<dbReference type="RefSeq" id="WP_190761804.1">
    <property type="nucleotide sequence ID" value="NZ_JACXLD010000001.1"/>
</dbReference>
<keyword evidence="5" id="KW-1185">Reference proteome</keyword>
<dbReference type="CDD" id="cd04629">
    <property type="entry name" value="CBS_pair_bac"/>
    <property type="match status" value="1"/>
</dbReference>
<dbReference type="Gene3D" id="3.10.580.10">
    <property type="entry name" value="CBS-domain"/>
    <property type="match status" value="1"/>
</dbReference>
<evidence type="ECO:0000313" key="5">
    <source>
        <dbReference type="Proteomes" id="UP000610558"/>
    </source>
</evidence>
<name>A0A927GVM9_9GAMM</name>
<dbReference type="InterPro" id="IPR044729">
    <property type="entry name" value="CBS_bac"/>
</dbReference>
<gene>
    <name evidence="4" type="ORF">IB286_01020</name>
</gene>
<accession>A0A927GVM9</accession>
<dbReference type="PANTHER" id="PTHR43080:SF2">
    <property type="entry name" value="CBS DOMAIN-CONTAINING PROTEIN"/>
    <property type="match status" value="1"/>
</dbReference>
<dbReference type="AlphaFoldDB" id="A0A927GVM9"/>
<dbReference type="InterPro" id="IPR046342">
    <property type="entry name" value="CBS_dom_sf"/>
</dbReference>
<dbReference type="InterPro" id="IPR051257">
    <property type="entry name" value="Diverse_CBS-Domain"/>
</dbReference>
<proteinExistence type="predicted"/>
<evidence type="ECO:0000259" key="3">
    <source>
        <dbReference type="PROSITE" id="PS51371"/>
    </source>
</evidence>
<sequence length="141" mass="15398">MASSILVREIMKKPAPSVSDQVSIADVIDALSRHNVMGLPVVNEFGNIVGFISEQDCIHSMLVSSYHCEGSPSVKEVMRTEVVTVSPETSIVDLAESMNHNRPKQYPVVEDGELVGLVTRKAILKALWENRAHCDAPSKIA</sequence>